<comment type="similarity">
    <text evidence="3">In the N-terminal section; belongs to the NADH:flavin oxidoreductase/NADH oxidase family.</text>
</comment>
<keyword evidence="8" id="KW-0408">Iron</keyword>
<keyword evidence="5" id="KW-0288">FMN</keyword>
<dbReference type="Gene3D" id="3.50.50.60">
    <property type="entry name" value="FAD/NAD(P)-binding domain"/>
    <property type="match status" value="1"/>
</dbReference>
<evidence type="ECO:0000256" key="7">
    <source>
        <dbReference type="ARBA" id="ARBA00023002"/>
    </source>
</evidence>
<evidence type="ECO:0000256" key="6">
    <source>
        <dbReference type="ARBA" id="ARBA00022723"/>
    </source>
</evidence>
<evidence type="ECO:0000313" key="12">
    <source>
        <dbReference type="EMBL" id="NJC69971.1"/>
    </source>
</evidence>
<sequence>MTASKWPLLTSPFTIGQVSLRNRFVFQPHFTALGNEGAPSADHLAYYEERAAGGAGLVIFESQAIHPTGRVSRHTVNAWDETNIPAYRKIVDAVHRHGAKFFSQLVHSGPDTLATRPPLMWGPTQMPEPSNNFPTKAMELDEIQAVVEYYARSARNMREAGFDGVEVKIGHDGLLHAFASPFLNRRTDAYGGDFSGRMRLSVEVLAAVRAAIPADMPVGVRLCLNEYTEWGYDTEYGLKMAAHLERTGLVDYFNSDAGTSSSYWMQIPPTVYDEGSFRHLTKSLKGTVSVPVISFGRVKHPEMAERVLTSGEADLIGMARQLIADPHTPNKATEGRDDDIRYCIGGNDSCIFQVAHEQQIRCDHNPAAGRERLFSERLLTTVADPKEIVVIGGGPAGMKAAETLARRGHRVSLFERNTRLGGQVLLAEQQPFHVEIYDVVDYLDRALRRLKVDVNLGVEITEDLLDEIEADAIIVATGSRPALSQVAVNPAITGQEPTAGLDHLNSPALRDLDPQVLATVDEVLSGSREPGKRAVVIDGTGNWEGAGTAEYLANAGSEVWVVAGAFSVGSSLEAANRHLFYQRAAKKGIHTLTTTAFAGFSDGIARLTNVYTGETTEISGVDLVVPAVGRRSDEALFLDWKKRAGQRAMYRLGDCVAPRMLREVIREAYEFGMSF</sequence>
<comment type="cofactor">
    <cofactor evidence="2">
        <name>[4Fe-4S] cluster</name>
        <dbReference type="ChEBI" id="CHEBI:49883"/>
    </cofactor>
</comment>
<dbReference type="SUPFAM" id="SSF51395">
    <property type="entry name" value="FMN-linked oxidoreductases"/>
    <property type="match status" value="1"/>
</dbReference>
<evidence type="ECO:0000256" key="5">
    <source>
        <dbReference type="ARBA" id="ARBA00022643"/>
    </source>
</evidence>
<accession>A0ABX0XVW4</accession>
<organism evidence="12 13">
    <name type="scientific">Planosporangium thailandense</name>
    <dbReference type="NCBI Taxonomy" id="765197"/>
    <lineage>
        <taxon>Bacteria</taxon>
        <taxon>Bacillati</taxon>
        <taxon>Actinomycetota</taxon>
        <taxon>Actinomycetes</taxon>
        <taxon>Micromonosporales</taxon>
        <taxon>Micromonosporaceae</taxon>
        <taxon>Planosporangium</taxon>
    </lineage>
</organism>
<comment type="caution">
    <text evidence="12">The sequence shown here is derived from an EMBL/GenBank/DDBJ whole genome shotgun (WGS) entry which is preliminary data.</text>
</comment>
<feature type="domain" description="NADH:flavin oxidoreductase/NADH oxidase N-terminal" evidence="10">
    <location>
        <begin position="11"/>
        <end position="338"/>
    </location>
</feature>
<evidence type="ECO:0000259" key="11">
    <source>
        <dbReference type="Pfam" id="PF07992"/>
    </source>
</evidence>
<gene>
    <name evidence="12" type="ORF">HC031_09635</name>
</gene>
<proteinExistence type="inferred from homology"/>
<dbReference type="RefSeq" id="WP_167924828.1">
    <property type="nucleotide sequence ID" value="NZ_JAATVY010000004.1"/>
</dbReference>
<keyword evidence="6" id="KW-0479">Metal-binding</keyword>
<dbReference type="Pfam" id="PF07992">
    <property type="entry name" value="Pyr_redox_2"/>
    <property type="match status" value="1"/>
</dbReference>
<dbReference type="InterPro" id="IPR013785">
    <property type="entry name" value="Aldolase_TIM"/>
</dbReference>
<dbReference type="PRINTS" id="PR00411">
    <property type="entry name" value="PNDRDTASEI"/>
</dbReference>
<name>A0ABX0XVW4_9ACTN</name>
<keyword evidence="4" id="KW-0285">Flavoprotein</keyword>
<keyword evidence="13" id="KW-1185">Reference proteome</keyword>
<comment type="cofactor">
    <cofactor evidence="1">
        <name>FMN</name>
        <dbReference type="ChEBI" id="CHEBI:58210"/>
    </cofactor>
</comment>
<dbReference type="InterPro" id="IPR036188">
    <property type="entry name" value="FAD/NAD-bd_sf"/>
</dbReference>
<reference evidence="12 13" key="1">
    <citation type="submission" date="2020-03" db="EMBL/GenBank/DDBJ databases">
        <title>WGS of the type strain of Planosporangium spp.</title>
        <authorList>
            <person name="Thawai C."/>
        </authorList>
    </citation>
    <scope>NUCLEOTIDE SEQUENCE [LARGE SCALE GENOMIC DNA]</scope>
    <source>
        <strain evidence="12 13">TBRC 5610</strain>
    </source>
</reference>
<evidence type="ECO:0000256" key="4">
    <source>
        <dbReference type="ARBA" id="ARBA00022630"/>
    </source>
</evidence>
<dbReference type="Gene3D" id="3.20.20.70">
    <property type="entry name" value="Aldolase class I"/>
    <property type="match status" value="1"/>
</dbReference>
<dbReference type="Proteomes" id="UP000722989">
    <property type="component" value="Unassembled WGS sequence"/>
</dbReference>
<evidence type="ECO:0000256" key="9">
    <source>
        <dbReference type="ARBA" id="ARBA00023014"/>
    </source>
</evidence>
<evidence type="ECO:0000256" key="1">
    <source>
        <dbReference type="ARBA" id="ARBA00001917"/>
    </source>
</evidence>
<evidence type="ECO:0000256" key="8">
    <source>
        <dbReference type="ARBA" id="ARBA00023004"/>
    </source>
</evidence>
<dbReference type="PANTHER" id="PTHR42917">
    <property type="entry name" value="2,4-DIENOYL-COA REDUCTASE"/>
    <property type="match status" value="1"/>
</dbReference>
<evidence type="ECO:0000256" key="2">
    <source>
        <dbReference type="ARBA" id="ARBA00001966"/>
    </source>
</evidence>
<dbReference type="PRINTS" id="PR00368">
    <property type="entry name" value="FADPNR"/>
</dbReference>
<dbReference type="SUPFAM" id="SSF51971">
    <property type="entry name" value="Nucleotide-binding domain"/>
    <property type="match status" value="1"/>
</dbReference>
<dbReference type="Pfam" id="PF00724">
    <property type="entry name" value="Oxidored_FMN"/>
    <property type="match status" value="1"/>
</dbReference>
<feature type="domain" description="FAD/NAD(P)-binding" evidence="11">
    <location>
        <begin position="387"/>
        <end position="637"/>
    </location>
</feature>
<protein>
    <submittedName>
        <fullName evidence="12">FAD-dependent oxidoreductase</fullName>
    </submittedName>
</protein>
<keyword evidence="7" id="KW-0560">Oxidoreductase</keyword>
<dbReference type="SUPFAM" id="SSF51905">
    <property type="entry name" value="FAD/NAD(P)-binding domain"/>
    <property type="match status" value="1"/>
</dbReference>
<evidence type="ECO:0000259" key="10">
    <source>
        <dbReference type="Pfam" id="PF00724"/>
    </source>
</evidence>
<dbReference type="InterPro" id="IPR023753">
    <property type="entry name" value="FAD/NAD-binding_dom"/>
</dbReference>
<evidence type="ECO:0000313" key="13">
    <source>
        <dbReference type="Proteomes" id="UP000722989"/>
    </source>
</evidence>
<dbReference type="PANTHER" id="PTHR42917:SF2">
    <property type="entry name" value="2,4-DIENOYL-COA REDUCTASE [(2E)-ENOYL-COA-PRODUCING]"/>
    <property type="match status" value="1"/>
</dbReference>
<dbReference type="EMBL" id="JAATVY010000004">
    <property type="protein sequence ID" value="NJC69971.1"/>
    <property type="molecule type" value="Genomic_DNA"/>
</dbReference>
<dbReference type="Gene3D" id="3.40.50.720">
    <property type="entry name" value="NAD(P)-binding Rossmann-like Domain"/>
    <property type="match status" value="1"/>
</dbReference>
<dbReference type="InterPro" id="IPR051793">
    <property type="entry name" value="NADH:flavin_oxidoreductase"/>
</dbReference>
<evidence type="ECO:0000256" key="3">
    <source>
        <dbReference type="ARBA" id="ARBA00011048"/>
    </source>
</evidence>
<keyword evidence="9" id="KW-0411">Iron-sulfur</keyword>
<dbReference type="InterPro" id="IPR001155">
    <property type="entry name" value="OxRdtase_FMN_N"/>
</dbReference>